<accession>A0A9E2NVR5</accession>
<evidence type="ECO:0000313" key="4">
    <source>
        <dbReference type="Proteomes" id="UP000824247"/>
    </source>
</evidence>
<evidence type="ECO:0000313" key="3">
    <source>
        <dbReference type="EMBL" id="MBU3830687.1"/>
    </source>
</evidence>
<dbReference type="AlphaFoldDB" id="A0A9E2NVR5"/>
<sequence>MNTKRIILFCSKNEINNINYYISKKFKNSLISYNSKENEYYFSSKNGNVEKININIVVLQFNEKLADSICEILKWSYSQSQSIVNEHTGPFNDPEIYSEIVNYINLCSYNEDQLSSIFEFIANLFFRYLIGHKMKNGNKRLSFIFLVNLLHYFGYYMFWTRGNKIDYQKYVKEIENWVVTWYKYGENNRDEYIKLLTKWIENKCVIALLWR</sequence>
<dbReference type="NCBIfam" id="TIGR01550">
    <property type="entry name" value="DOC_P1"/>
    <property type="match status" value="1"/>
</dbReference>
<dbReference type="GO" id="GO:0016301">
    <property type="term" value="F:kinase activity"/>
    <property type="evidence" value="ECO:0007669"/>
    <property type="project" value="InterPro"/>
</dbReference>
<feature type="domain" description="Fido" evidence="2">
    <location>
        <begin position="57"/>
        <end position="198"/>
    </location>
</feature>
<protein>
    <submittedName>
        <fullName evidence="3">Type II toxin-antitoxin system death-on-curing family toxin</fullName>
    </submittedName>
</protein>
<reference evidence="3" key="1">
    <citation type="journal article" date="2021" name="PeerJ">
        <title>Extensive microbial diversity within the chicken gut microbiome revealed by metagenomics and culture.</title>
        <authorList>
            <person name="Gilroy R."/>
            <person name="Ravi A."/>
            <person name="Getino M."/>
            <person name="Pursley I."/>
            <person name="Horton D.L."/>
            <person name="Alikhan N.F."/>
            <person name="Baker D."/>
            <person name="Gharbi K."/>
            <person name="Hall N."/>
            <person name="Watson M."/>
            <person name="Adriaenssens E.M."/>
            <person name="Foster-Nyarko E."/>
            <person name="Jarju S."/>
            <person name="Secka A."/>
            <person name="Antonio M."/>
            <person name="Oren A."/>
            <person name="Chaudhuri R.R."/>
            <person name="La Ragione R."/>
            <person name="Hildebrand F."/>
            <person name="Pallen M.J."/>
        </authorList>
    </citation>
    <scope>NUCLEOTIDE SEQUENCE</scope>
    <source>
        <strain evidence="3">A5-1222</strain>
    </source>
</reference>
<dbReference type="Proteomes" id="UP000824247">
    <property type="component" value="Unassembled WGS sequence"/>
</dbReference>
<feature type="transmembrane region" description="Helical" evidence="1">
    <location>
        <begin position="141"/>
        <end position="159"/>
    </location>
</feature>
<dbReference type="InterPro" id="IPR006440">
    <property type="entry name" value="Doc"/>
</dbReference>
<keyword evidence="1" id="KW-1133">Transmembrane helix</keyword>
<evidence type="ECO:0000259" key="2">
    <source>
        <dbReference type="PROSITE" id="PS51459"/>
    </source>
</evidence>
<name>A0A9E2NVR5_9BACT</name>
<keyword evidence="1" id="KW-0812">Transmembrane</keyword>
<proteinExistence type="predicted"/>
<organism evidence="3 4">
    <name type="scientific">Candidatus Ureaplasma intestinipullorum</name>
    <dbReference type="NCBI Taxonomy" id="2838770"/>
    <lineage>
        <taxon>Bacteria</taxon>
        <taxon>Bacillati</taxon>
        <taxon>Mycoplasmatota</taxon>
        <taxon>Mycoplasmoidales</taxon>
        <taxon>Mycoplasmoidaceae</taxon>
        <taxon>Ureaplasma</taxon>
    </lineage>
</organism>
<dbReference type="SUPFAM" id="SSF140931">
    <property type="entry name" value="Fic-like"/>
    <property type="match status" value="1"/>
</dbReference>
<gene>
    <name evidence="3" type="ORF">H9897_00790</name>
</gene>
<reference evidence="3" key="2">
    <citation type="submission" date="2021-04" db="EMBL/GenBank/DDBJ databases">
        <authorList>
            <person name="Gilroy R."/>
        </authorList>
    </citation>
    <scope>NUCLEOTIDE SEQUENCE</scope>
    <source>
        <strain evidence="3">A5-1222</strain>
    </source>
</reference>
<comment type="caution">
    <text evidence="3">The sequence shown here is derived from an EMBL/GenBank/DDBJ whole genome shotgun (WGS) entry which is preliminary data.</text>
</comment>
<dbReference type="EMBL" id="JAHLFM010000013">
    <property type="protein sequence ID" value="MBU3830687.1"/>
    <property type="molecule type" value="Genomic_DNA"/>
</dbReference>
<dbReference type="InterPro" id="IPR036597">
    <property type="entry name" value="Fido-like_dom_sf"/>
</dbReference>
<keyword evidence="1" id="KW-0472">Membrane</keyword>
<evidence type="ECO:0000256" key="1">
    <source>
        <dbReference type="SAM" id="Phobius"/>
    </source>
</evidence>
<dbReference type="PROSITE" id="PS51459">
    <property type="entry name" value="FIDO"/>
    <property type="match status" value="1"/>
</dbReference>
<dbReference type="InterPro" id="IPR003812">
    <property type="entry name" value="Fido"/>
</dbReference>